<dbReference type="InterPro" id="IPR023370">
    <property type="entry name" value="TrmO-like_N"/>
</dbReference>
<sequence length="149" mass="16300">MHAHDSADMDVFPVGVVRSSILTKEDAPKMEHEGGVEAVIEILPEFREGMLGLEAGQQVVLLTWLHLSRRDLLQVHPRGDRTRPLQGVFNTRSPNRPNPIGLHVTNIVRVAPDGIAVHPLEVLDGTPIIDIKPLRGTPSPVPVETQAEA</sequence>
<dbReference type="KEGG" id="dgg:DGI_1446"/>
<protein>
    <submittedName>
        <fullName evidence="4">Putative methyltransferase, YaeB family</fullName>
    </submittedName>
</protein>
<dbReference type="CDD" id="cd09281">
    <property type="entry name" value="UPF0066"/>
    <property type="match status" value="1"/>
</dbReference>
<dbReference type="PATRIC" id="fig|1121448.10.peg.1443"/>
<evidence type="ECO:0000313" key="5">
    <source>
        <dbReference type="Proteomes" id="UP000016587"/>
    </source>
</evidence>
<dbReference type="HOGENOM" id="CLU_013458_2_0_7"/>
<dbReference type="GO" id="GO:0008168">
    <property type="term" value="F:methyltransferase activity"/>
    <property type="evidence" value="ECO:0007669"/>
    <property type="project" value="UniProtKB-KW"/>
</dbReference>
<evidence type="ECO:0000256" key="1">
    <source>
        <dbReference type="ARBA" id="ARBA00022691"/>
    </source>
</evidence>
<dbReference type="eggNOG" id="COG1720">
    <property type="taxonomic scope" value="Bacteria"/>
</dbReference>
<comment type="similarity">
    <text evidence="2">Belongs to the tRNA methyltransferase O family.</text>
</comment>
<dbReference type="Gene3D" id="2.40.30.70">
    <property type="entry name" value="YaeB-like"/>
    <property type="match status" value="1"/>
</dbReference>
<dbReference type="OrthoDB" id="9804309at2"/>
<keyword evidence="4" id="KW-0808">Transferase</keyword>
<keyword evidence="1" id="KW-0949">S-adenosyl-L-methionine</keyword>
<accession>T2G9L7</accession>
<dbReference type="PANTHER" id="PTHR12818:SF0">
    <property type="entry name" value="TRNA (ADENINE(37)-N6)-METHYLTRANSFERASE"/>
    <property type="match status" value="1"/>
</dbReference>
<reference evidence="5" key="2">
    <citation type="submission" date="2013-07" db="EMBL/GenBank/DDBJ databases">
        <authorList>
            <person name="Morais-Silva F.O."/>
            <person name="Rezende A.M."/>
            <person name="Pimentel C."/>
            <person name="Resende D.M."/>
            <person name="Santos C.I."/>
            <person name="Clemente C."/>
            <person name="de Oliveira L.M."/>
            <person name="da Silva S.M."/>
            <person name="Costa D.A."/>
            <person name="Varela-Raposo A."/>
            <person name="Horacio E.C.A."/>
            <person name="Matos M."/>
            <person name="Flores O."/>
            <person name="Ruiz J.C."/>
            <person name="Rodrigues-Pousada C."/>
        </authorList>
    </citation>
    <scope>NUCLEOTIDE SEQUENCE [LARGE SCALE GENOMIC DNA]</scope>
    <source>
        <strain evidence="5">ATCC 19364 / DSM 1382 / NCIMB 9332 / VKM B-1759</strain>
    </source>
</reference>
<dbReference type="Proteomes" id="UP000016587">
    <property type="component" value="Chromosome"/>
</dbReference>
<dbReference type="AlphaFoldDB" id="T2G9L7"/>
<dbReference type="GO" id="GO:0032259">
    <property type="term" value="P:methylation"/>
    <property type="evidence" value="ECO:0007669"/>
    <property type="project" value="UniProtKB-KW"/>
</dbReference>
<name>T2G9L7_MEGG1</name>
<dbReference type="Pfam" id="PF01980">
    <property type="entry name" value="TrmO_N"/>
    <property type="match status" value="1"/>
</dbReference>
<dbReference type="InterPro" id="IPR036413">
    <property type="entry name" value="YaeB-like_sf"/>
</dbReference>
<proteinExistence type="inferred from homology"/>
<feature type="domain" description="TsaA-like" evidence="3">
    <location>
        <begin position="11"/>
        <end position="143"/>
    </location>
</feature>
<keyword evidence="4" id="KW-0489">Methyltransferase</keyword>
<dbReference type="PROSITE" id="PS51668">
    <property type="entry name" value="TSAA_2"/>
    <property type="match status" value="1"/>
</dbReference>
<reference evidence="4 5" key="1">
    <citation type="journal article" date="2013" name="J. Bacteriol.">
        <title>Roles of HynAB and Ech, the only two hydrogenases found in the model sulfate reducer Desulfovibrio gigas.</title>
        <authorList>
            <person name="Morais-Silva F.O."/>
            <person name="Santos C.I."/>
            <person name="Rodrigues R."/>
            <person name="Pereira I.A."/>
            <person name="Rodrigues-Pousada C."/>
        </authorList>
    </citation>
    <scope>NUCLEOTIDE SEQUENCE [LARGE SCALE GENOMIC DNA]</scope>
    <source>
        <strain evidence="5">ATCC 19364 / DSM 1382 / NCIMB 9332 / VKM B-1759</strain>
    </source>
</reference>
<dbReference type="NCBIfam" id="TIGR00104">
    <property type="entry name" value="tRNA_TsaA"/>
    <property type="match status" value="1"/>
</dbReference>
<dbReference type="RefSeq" id="WP_021760093.1">
    <property type="nucleotide sequence ID" value="NC_022444.1"/>
</dbReference>
<dbReference type="EMBL" id="CP006585">
    <property type="protein sequence ID" value="AGW13290.1"/>
    <property type="molecule type" value="Genomic_DNA"/>
</dbReference>
<evidence type="ECO:0000256" key="2">
    <source>
        <dbReference type="ARBA" id="ARBA00033753"/>
    </source>
</evidence>
<gene>
    <name evidence="4" type="ORF">DGI_1446</name>
</gene>
<dbReference type="STRING" id="1121448.DGI_1446"/>
<dbReference type="PANTHER" id="PTHR12818">
    <property type="entry name" value="TRNA (ADENINE(37)-N6)-METHYLTRANSFERASE"/>
    <property type="match status" value="1"/>
</dbReference>
<keyword evidence="5" id="KW-1185">Reference proteome</keyword>
<organism evidence="4 5">
    <name type="scientific">Megalodesulfovibrio gigas (strain ATCC 19364 / DSM 1382 / NCIMB 9332 / VKM B-1759)</name>
    <name type="common">Desulfovibrio gigas</name>
    <dbReference type="NCBI Taxonomy" id="1121448"/>
    <lineage>
        <taxon>Bacteria</taxon>
        <taxon>Pseudomonadati</taxon>
        <taxon>Thermodesulfobacteriota</taxon>
        <taxon>Desulfovibrionia</taxon>
        <taxon>Desulfovibrionales</taxon>
        <taxon>Desulfovibrionaceae</taxon>
        <taxon>Megalodesulfovibrio</taxon>
    </lineage>
</organism>
<dbReference type="InterPro" id="IPR036414">
    <property type="entry name" value="YaeB_N_sf"/>
</dbReference>
<dbReference type="SUPFAM" id="SSF118196">
    <property type="entry name" value="YaeB-like"/>
    <property type="match status" value="1"/>
</dbReference>
<dbReference type="InterPro" id="IPR040372">
    <property type="entry name" value="YaeB-like"/>
</dbReference>
<evidence type="ECO:0000313" key="4">
    <source>
        <dbReference type="EMBL" id="AGW13290.1"/>
    </source>
</evidence>
<evidence type="ECO:0000259" key="3">
    <source>
        <dbReference type="PROSITE" id="PS51668"/>
    </source>
</evidence>